<dbReference type="GO" id="GO:0005737">
    <property type="term" value="C:cytoplasm"/>
    <property type="evidence" value="ECO:0007669"/>
    <property type="project" value="TreeGrafter"/>
</dbReference>
<dbReference type="NCBIfam" id="TIGR00078">
    <property type="entry name" value="nadC"/>
    <property type="match status" value="1"/>
</dbReference>
<evidence type="ECO:0000256" key="4">
    <source>
        <dbReference type="ARBA" id="ARBA00011944"/>
    </source>
</evidence>
<keyword evidence="5" id="KW-0662">Pyridine nucleotide biosynthesis</keyword>
<dbReference type="SUPFAM" id="SSF51690">
    <property type="entry name" value="Nicotinate/Quinolinate PRTase C-terminal domain-like"/>
    <property type="match status" value="1"/>
</dbReference>
<feature type="binding site" evidence="10">
    <location>
        <position position="96"/>
    </location>
    <ligand>
        <name>substrate</name>
    </ligand>
</feature>
<dbReference type="PIRSF" id="PIRSF006250">
    <property type="entry name" value="NadC_ModD"/>
    <property type="match status" value="1"/>
</dbReference>
<feature type="domain" description="Quinolinate phosphoribosyl transferase C-terminal" evidence="11">
    <location>
        <begin position="109"/>
        <end position="272"/>
    </location>
</feature>
<dbReference type="GO" id="GO:0009435">
    <property type="term" value="P:NAD+ biosynthetic process"/>
    <property type="evidence" value="ECO:0007669"/>
    <property type="project" value="UniProtKB-UniPathway"/>
</dbReference>
<dbReference type="EMBL" id="CP000733">
    <property type="protein sequence ID" value="ABS77439.1"/>
    <property type="molecule type" value="Genomic_DNA"/>
</dbReference>
<dbReference type="UniPathway" id="UPA00253">
    <property type="reaction ID" value="UER00331"/>
</dbReference>
<evidence type="ECO:0000256" key="1">
    <source>
        <dbReference type="ARBA" id="ARBA00003237"/>
    </source>
</evidence>
<feature type="binding site" evidence="10">
    <location>
        <position position="192"/>
    </location>
    <ligand>
        <name>substrate</name>
    </ligand>
</feature>
<name>A9KGT0_COXBN</name>
<feature type="binding site" evidence="10">
    <location>
        <position position="163"/>
    </location>
    <ligand>
        <name>substrate</name>
    </ligand>
</feature>
<dbReference type="EC" id="2.4.2.19" evidence="4"/>
<comment type="similarity">
    <text evidence="3 9">Belongs to the NadC/ModD family.</text>
</comment>
<dbReference type="GO" id="GO:0004514">
    <property type="term" value="F:nicotinate-nucleotide diphosphorylase (carboxylating) activity"/>
    <property type="evidence" value="ECO:0007669"/>
    <property type="project" value="UniProtKB-EC"/>
</dbReference>
<keyword evidence="6 9" id="KW-0328">Glycosyltransferase</keyword>
<dbReference type="InterPro" id="IPR037128">
    <property type="entry name" value="Quinolinate_PRibosylTase_N_sf"/>
</dbReference>
<dbReference type="InterPro" id="IPR027277">
    <property type="entry name" value="NadC/ModD"/>
</dbReference>
<feature type="binding site" evidence="10">
    <location>
        <position position="213"/>
    </location>
    <ligand>
        <name>substrate</name>
    </ligand>
</feature>
<dbReference type="SUPFAM" id="SSF54675">
    <property type="entry name" value="Nicotinate/Quinolinate PRTase N-terminal domain-like"/>
    <property type="match status" value="1"/>
</dbReference>
<dbReference type="Proteomes" id="UP000008555">
    <property type="component" value="Chromosome"/>
</dbReference>
<dbReference type="FunFam" id="3.20.20.70:FF:000030">
    <property type="entry name" value="Nicotinate-nucleotide pyrophosphorylase, carboxylating"/>
    <property type="match status" value="1"/>
</dbReference>
<comment type="function">
    <text evidence="1">Involved in the catabolism of quinolinic acid (QA).</text>
</comment>
<dbReference type="HOGENOM" id="CLU_039622_0_1_6"/>
<proteinExistence type="inferred from homology"/>
<protein>
    <recommendedName>
        <fullName evidence="4">nicotinate-nucleotide diphosphorylase (carboxylating)</fullName>
        <ecNumber evidence="4">2.4.2.19</ecNumber>
    </recommendedName>
    <alternativeName>
        <fullName evidence="8">Quinolinate phosphoribosyltransferase [decarboxylating]</fullName>
    </alternativeName>
</protein>
<dbReference type="Gene3D" id="3.20.20.70">
    <property type="entry name" value="Aldolase class I"/>
    <property type="match status" value="1"/>
</dbReference>
<feature type="domain" description="Quinolinate phosphoribosyl transferase N-terminal" evidence="12">
    <location>
        <begin position="22"/>
        <end position="106"/>
    </location>
</feature>
<evidence type="ECO:0000256" key="6">
    <source>
        <dbReference type="ARBA" id="ARBA00022676"/>
    </source>
</evidence>
<dbReference type="Pfam" id="PF01729">
    <property type="entry name" value="QRPTase_C"/>
    <property type="match status" value="1"/>
</dbReference>
<comment type="pathway">
    <text evidence="2">Cofactor biosynthesis; NAD(+) biosynthesis; nicotinate D-ribonucleotide from quinolinate: step 1/1.</text>
</comment>
<dbReference type="PANTHER" id="PTHR32179:SF3">
    <property type="entry name" value="NICOTINATE-NUCLEOTIDE PYROPHOSPHORYLASE [CARBOXYLATING]"/>
    <property type="match status" value="1"/>
</dbReference>
<feature type="binding site" evidence="10">
    <location>
        <begin position="257"/>
        <end position="259"/>
    </location>
    <ligand>
        <name>substrate</name>
    </ligand>
</feature>
<evidence type="ECO:0000313" key="14">
    <source>
        <dbReference type="Proteomes" id="UP000008555"/>
    </source>
</evidence>
<dbReference type="InterPro" id="IPR036068">
    <property type="entry name" value="Nicotinate_pribotase-like_C"/>
</dbReference>
<evidence type="ECO:0000256" key="8">
    <source>
        <dbReference type="ARBA" id="ARBA00033102"/>
    </source>
</evidence>
<feature type="binding site" evidence="10">
    <location>
        <begin position="236"/>
        <end position="238"/>
    </location>
    <ligand>
        <name>substrate</name>
    </ligand>
</feature>
<dbReference type="AlphaFoldDB" id="A9KGT0"/>
<organism evidence="13 14">
    <name type="scientific">Coxiella burnetii (strain Dugway 5J108-111)</name>
    <dbReference type="NCBI Taxonomy" id="434922"/>
    <lineage>
        <taxon>Bacteria</taxon>
        <taxon>Pseudomonadati</taxon>
        <taxon>Pseudomonadota</taxon>
        <taxon>Gammaproteobacteria</taxon>
        <taxon>Legionellales</taxon>
        <taxon>Coxiellaceae</taxon>
        <taxon>Coxiella</taxon>
    </lineage>
</organism>
<evidence type="ECO:0000313" key="13">
    <source>
        <dbReference type="EMBL" id="ABS77439.1"/>
    </source>
</evidence>
<dbReference type="InterPro" id="IPR004393">
    <property type="entry name" value="NadC"/>
</dbReference>
<dbReference type="Pfam" id="PF02749">
    <property type="entry name" value="QRPTase_N"/>
    <property type="match status" value="1"/>
</dbReference>
<dbReference type="RefSeq" id="WP_011997370.1">
    <property type="nucleotide sequence ID" value="NC_009727.1"/>
</dbReference>
<evidence type="ECO:0000256" key="3">
    <source>
        <dbReference type="ARBA" id="ARBA00009400"/>
    </source>
</evidence>
<accession>A9KGT0</accession>
<feature type="binding site" evidence="10">
    <location>
        <position position="153"/>
    </location>
    <ligand>
        <name>substrate</name>
    </ligand>
</feature>
<feature type="binding site" evidence="10">
    <location>
        <begin position="129"/>
        <end position="131"/>
    </location>
    <ligand>
        <name>substrate</name>
    </ligand>
</feature>
<evidence type="ECO:0000259" key="12">
    <source>
        <dbReference type="Pfam" id="PF02749"/>
    </source>
</evidence>
<evidence type="ECO:0000256" key="7">
    <source>
        <dbReference type="ARBA" id="ARBA00022679"/>
    </source>
</evidence>
<dbReference type="KEGG" id="cbd:CBUD_2010"/>
<evidence type="ECO:0000256" key="10">
    <source>
        <dbReference type="PIRSR" id="PIRSR006250-1"/>
    </source>
</evidence>
<gene>
    <name evidence="13" type="primary">nadC</name>
    <name evidence="13" type="ordered locus">CBUD_2010</name>
</gene>
<evidence type="ECO:0000256" key="9">
    <source>
        <dbReference type="PIRNR" id="PIRNR006250"/>
    </source>
</evidence>
<dbReference type="InterPro" id="IPR013785">
    <property type="entry name" value="Aldolase_TIM"/>
</dbReference>
<evidence type="ECO:0000259" key="11">
    <source>
        <dbReference type="Pfam" id="PF01729"/>
    </source>
</evidence>
<evidence type="ECO:0000256" key="5">
    <source>
        <dbReference type="ARBA" id="ARBA00022642"/>
    </source>
</evidence>
<reference evidence="13 14" key="1">
    <citation type="journal article" date="2009" name="Infect. Immun.">
        <title>Comparative genomics reveal extensive transposon-mediated genomic plasticity and diversity among potential effector proteins within the genus Coxiella.</title>
        <authorList>
            <person name="Beare P.A."/>
            <person name="Unsworth N."/>
            <person name="Andoh M."/>
            <person name="Voth D.E."/>
            <person name="Omsland A."/>
            <person name="Gilk S.D."/>
            <person name="Williams K.P."/>
            <person name="Sobral B.W."/>
            <person name="Kupko J.J.III."/>
            <person name="Porcella S.F."/>
            <person name="Samuel J.E."/>
            <person name="Heinzen R.A."/>
        </authorList>
    </citation>
    <scope>NUCLEOTIDE SEQUENCE [LARGE SCALE GENOMIC DNA]</scope>
    <source>
        <strain evidence="13 14">Dugway 5J108-111</strain>
    </source>
</reference>
<dbReference type="Gene3D" id="3.90.1170.20">
    <property type="entry name" value="Quinolinate phosphoribosyl transferase, N-terminal domain"/>
    <property type="match status" value="1"/>
</dbReference>
<sequence length="274" mass="29932">MNKKAIRTAVHAALVEDIGSGDITAELISAETVARASIISRENAIICGIPWVDEVYQAVDSSVKIQWKVKDGDFVSSNQALALLTGKARSLVTGERTALNWLQTLSGTATTVSRYVEKLKGTPAHLLDTRKTLPGLRYAQKYAVRCGGGKNHRMGLYDAFLIKENHILSCGSLTQAIQKARASHPEKTLEIEVENLNELQEALAAKADIILLDNFDIDTIKKAVKINNSQAKLEISGNVILETIHEIAKTGVDYISVGALTKHLRAIDLSMRIY</sequence>
<dbReference type="InterPro" id="IPR022412">
    <property type="entry name" value="Quinolinate_PRibosylTrfase_N"/>
</dbReference>
<evidence type="ECO:0000256" key="2">
    <source>
        <dbReference type="ARBA" id="ARBA00004893"/>
    </source>
</evidence>
<dbReference type="CDD" id="cd01572">
    <property type="entry name" value="QPRTase"/>
    <property type="match status" value="1"/>
</dbReference>
<dbReference type="FunFam" id="3.90.1170.20:FF:000007">
    <property type="entry name" value="Nicotinate-nucleotide pyrophosphorylase (Carboxylating)"/>
    <property type="match status" value="1"/>
</dbReference>
<dbReference type="InterPro" id="IPR002638">
    <property type="entry name" value="Quinolinate_PRibosylTrfase_C"/>
</dbReference>
<dbReference type="GO" id="GO:0034213">
    <property type="term" value="P:quinolinate catabolic process"/>
    <property type="evidence" value="ECO:0007669"/>
    <property type="project" value="TreeGrafter"/>
</dbReference>
<dbReference type="PANTHER" id="PTHR32179">
    <property type="entry name" value="NICOTINATE-NUCLEOTIDE PYROPHOSPHORYLASE [CARBOXYLATING]"/>
    <property type="match status" value="1"/>
</dbReference>
<keyword evidence="7 9" id="KW-0808">Transferase</keyword>